<feature type="region of interest" description="Disordered" evidence="1">
    <location>
        <begin position="1"/>
        <end position="31"/>
    </location>
</feature>
<sequence>MPSSREVTLGSKAKSSGSTSSRLSTRFDRSARRAAWRMIRRQEGLDDL</sequence>
<accession>A0ABW4IJS8</accession>
<name>A0ABW4IJS8_9ACTN</name>
<gene>
    <name evidence="2" type="ORF">ACFSL4_04830</name>
</gene>
<evidence type="ECO:0000313" key="2">
    <source>
        <dbReference type="EMBL" id="MFD1657569.1"/>
    </source>
</evidence>
<reference evidence="3" key="1">
    <citation type="journal article" date="2019" name="Int. J. Syst. Evol. Microbiol.">
        <title>The Global Catalogue of Microorganisms (GCM) 10K type strain sequencing project: providing services to taxonomists for standard genome sequencing and annotation.</title>
        <authorList>
            <consortium name="The Broad Institute Genomics Platform"/>
            <consortium name="The Broad Institute Genome Sequencing Center for Infectious Disease"/>
            <person name="Wu L."/>
            <person name="Ma J."/>
        </authorList>
    </citation>
    <scope>NUCLEOTIDE SEQUENCE [LARGE SCALE GENOMIC DNA]</scope>
    <source>
        <strain evidence="3">CGMCC 1.12470</strain>
    </source>
</reference>
<evidence type="ECO:0000313" key="3">
    <source>
        <dbReference type="Proteomes" id="UP001597261"/>
    </source>
</evidence>
<comment type="caution">
    <text evidence="2">The sequence shown here is derived from an EMBL/GenBank/DDBJ whole genome shotgun (WGS) entry which is preliminary data.</text>
</comment>
<dbReference type="RefSeq" id="WP_381078853.1">
    <property type="nucleotide sequence ID" value="NZ_JBHUDX010000011.1"/>
</dbReference>
<organism evidence="2 3">
    <name type="scientific">Streptomyces caeni</name>
    <dbReference type="NCBI Taxonomy" id="2307231"/>
    <lineage>
        <taxon>Bacteria</taxon>
        <taxon>Bacillati</taxon>
        <taxon>Actinomycetota</taxon>
        <taxon>Actinomycetes</taxon>
        <taxon>Kitasatosporales</taxon>
        <taxon>Streptomycetaceae</taxon>
        <taxon>Streptomyces</taxon>
    </lineage>
</organism>
<dbReference type="Proteomes" id="UP001597261">
    <property type="component" value="Unassembled WGS sequence"/>
</dbReference>
<protein>
    <submittedName>
        <fullName evidence="2">Uncharacterized protein</fullName>
    </submittedName>
</protein>
<proteinExistence type="predicted"/>
<keyword evidence="3" id="KW-1185">Reference proteome</keyword>
<feature type="compositionally biased region" description="Low complexity" evidence="1">
    <location>
        <begin position="9"/>
        <end position="24"/>
    </location>
</feature>
<dbReference type="EMBL" id="JBHUDX010000011">
    <property type="protein sequence ID" value="MFD1657569.1"/>
    <property type="molecule type" value="Genomic_DNA"/>
</dbReference>
<evidence type="ECO:0000256" key="1">
    <source>
        <dbReference type="SAM" id="MobiDB-lite"/>
    </source>
</evidence>